<dbReference type="Proteomes" id="UP000050816">
    <property type="component" value="Unassembled WGS sequence"/>
</dbReference>
<proteinExistence type="predicted"/>
<evidence type="ECO:0008006" key="3">
    <source>
        <dbReference type="Google" id="ProtNLM"/>
    </source>
</evidence>
<organism evidence="1 2">
    <name type="scientific">Limosilactobacillus ingluviei DSM 15946</name>
    <dbReference type="NCBI Taxonomy" id="1423760"/>
    <lineage>
        <taxon>Bacteria</taxon>
        <taxon>Bacillati</taxon>
        <taxon>Bacillota</taxon>
        <taxon>Bacilli</taxon>
        <taxon>Lactobacillales</taxon>
        <taxon>Lactobacillaceae</taxon>
        <taxon>Limosilactobacillus</taxon>
    </lineage>
</organism>
<protein>
    <recommendedName>
        <fullName evidence="3">DUF3800 domain-containing protein</fullName>
    </recommendedName>
</protein>
<name>A0A0R1U434_9LACO</name>
<reference evidence="1 2" key="1">
    <citation type="journal article" date="2015" name="Genome Announc.">
        <title>Expanding the biotechnology potential of lactobacilli through comparative genomics of 213 strains and associated genera.</title>
        <authorList>
            <person name="Sun Z."/>
            <person name="Harris H.M."/>
            <person name="McCann A."/>
            <person name="Guo C."/>
            <person name="Argimon S."/>
            <person name="Zhang W."/>
            <person name="Yang X."/>
            <person name="Jeffery I.B."/>
            <person name="Cooney J.C."/>
            <person name="Kagawa T.F."/>
            <person name="Liu W."/>
            <person name="Song Y."/>
            <person name="Salvetti E."/>
            <person name="Wrobel A."/>
            <person name="Rasinkangas P."/>
            <person name="Parkhill J."/>
            <person name="Rea M.C."/>
            <person name="O'Sullivan O."/>
            <person name="Ritari J."/>
            <person name="Douillard F.P."/>
            <person name="Paul Ross R."/>
            <person name="Yang R."/>
            <person name="Briner A.E."/>
            <person name="Felis G.E."/>
            <person name="de Vos W.M."/>
            <person name="Barrangou R."/>
            <person name="Klaenhammer T.R."/>
            <person name="Caufield P.W."/>
            <person name="Cui Y."/>
            <person name="Zhang H."/>
            <person name="O'Toole P.W."/>
        </authorList>
    </citation>
    <scope>NUCLEOTIDE SEQUENCE [LARGE SCALE GENOMIC DNA]</scope>
    <source>
        <strain evidence="1 2">DSM 15946</strain>
    </source>
</reference>
<dbReference type="PATRIC" id="fig|1423760.3.peg.917"/>
<sequence length="245" mass="28753">MICVLFIDESGSITRNKSRNCRYFVIAIVESDNPSHVKRIFKKAKVKFLKTHASKNYAILDYRKEIKGSEMPSKMKKYIFNELKKKTDVKFHYIVIDNHHLKDDFFDNVELCFNFVLCNYLKNLLQLNNQKDLSIQLDERNCSVKSLNSLDGYLKIELMLKNNIINEFNGCKYVDSTKSDLVQVADMVANTVYRSCKHDSKDGANALIMNQYFNDGNMYFPNRANNLECYTHDIYKLIDNNHKRH</sequence>
<evidence type="ECO:0000313" key="1">
    <source>
        <dbReference type="EMBL" id="KRL87790.1"/>
    </source>
</evidence>
<dbReference type="InterPro" id="IPR024524">
    <property type="entry name" value="DUF3800"/>
</dbReference>
<evidence type="ECO:0000313" key="2">
    <source>
        <dbReference type="Proteomes" id="UP000050816"/>
    </source>
</evidence>
<dbReference type="AlphaFoldDB" id="A0A0R1U434"/>
<accession>A0A0R1U434</accession>
<gene>
    <name evidence="1" type="ORF">FC43_GL000892</name>
</gene>
<dbReference type="Pfam" id="PF12686">
    <property type="entry name" value="DUF3800"/>
    <property type="match status" value="1"/>
</dbReference>
<dbReference type="EMBL" id="AZFK01000087">
    <property type="protein sequence ID" value="KRL87790.1"/>
    <property type="molecule type" value="Genomic_DNA"/>
</dbReference>
<comment type="caution">
    <text evidence="1">The sequence shown here is derived from an EMBL/GenBank/DDBJ whole genome shotgun (WGS) entry which is preliminary data.</text>
</comment>